<organism evidence="2 3">
    <name type="scientific">Myxococcus xanthus (strain DK1622)</name>
    <dbReference type="NCBI Taxonomy" id="246197"/>
    <lineage>
        <taxon>Bacteria</taxon>
        <taxon>Pseudomonadati</taxon>
        <taxon>Myxococcota</taxon>
        <taxon>Myxococcia</taxon>
        <taxon>Myxococcales</taxon>
        <taxon>Cystobacterineae</taxon>
        <taxon>Myxococcaceae</taxon>
        <taxon>Myxococcus</taxon>
    </lineage>
</organism>
<sequence length="241" mass="26642">MVQPLISLAQQVAMGVRVRMGHLFQERAQRCVQRLLHVARLHGGQFQQHGAPPAWNVRHAPAHVASMPARSTPGLAAWRLAFSWQDMRFGGPCVRVVVERRAVVASAPPCAPLQVRPVMPARTVVWESRTGRAPEREEAGMIRTDDVHEGMTVRTATGHVIGRVAGIGDTHFELEQGLVPIPRRDYLVEFSDVDFIRGHDVYLVNADHPLLALEVDDDGGALPPRHSEGLEREPVNVDVES</sequence>
<proteinExistence type="predicted"/>
<dbReference type="EMBL" id="CP000113">
    <property type="protein sequence ID" value="ABF91854.1"/>
    <property type="molecule type" value="Genomic_DNA"/>
</dbReference>
<protein>
    <recommendedName>
        <fullName evidence="4">DUF2171 domain-containing protein</fullName>
    </recommendedName>
</protein>
<evidence type="ECO:0008006" key="4">
    <source>
        <dbReference type="Google" id="ProtNLM"/>
    </source>
</evidence>
<dbReference type="HOGENOM" id="CLU_1150891_0_0_7"/>
<keyword evidence="3" id="KW-1185">Reference proteome</keyword>
<evidence type="ECO:0000313" key="3">
    <source>
        <dbReference type="Proteomes" id="UP000002402"/>
    </source>
</evidence>
<evidence type="ECO:0000313" key="2">
    <source>
        <dbReference type="EMBL" id="ABF91854.1"/>
    </source>
</evidence>
<feature type="region of interest" description="Disordered" evidence="1">
    <location>
        <begin position="219"/>
        <end position="241"/>
    </location>
</feature>
<feature type="compositionally biased region" description="Basic and acidic residues" evidence="1">
    <location>
        <begin position="225"/>
        <end position="235"/>
    </location>
</feature>
<name>Q1CW86_MYXXD</name>
<dbReference type="STRING" id="246197.MXAN_7224"/>
<gene>
    <name evidence="2" type="ordered locus">MXAN_7224</name>
</gene>
<dbReference type="KEGG" id="mxa:MXAN_7224"/>
<dbReference type="AlphaFoldDB" id="Q1CW86"/>
<dbReference type="Proteomes" id="UP000002402">
    <property type="component" value="Chromosome"/>
</dbReference>
<evidence type="ECO:0000256" key="1">
    <source>
        <dbReference type="SAM" id="MobiDB-lite"/>
    </source>
</evidence>
<dbReference type="eggNOG" id="COG1873">
    <property type="taxonomic scope" value="Bacteria"/>
</dbReference>
<dbReference type="EnsemblBacteria" id="ABF91854">
    <property type="protein sequence ID" value="ABF91854"/>
    <property type="gene ID" value="MXAN_7224"/>
</dbReference>
<reference evidence="2 3" key="1">
    <citation type="journal article" date="2006" name="Proc. Natl. Acad. Sci. U.S.A.">
        <title>Evolution of sensory complexity recorded in a myxobacterial genome.</title>
        <authorList>
            <person name="Goldman B.S."/>
            <person name="Nierman W.C."/>
            <person name="Kaiser D."/>
            <person name="Slater S.C."/>
            <person name="Durkin A.S."/>
            <person name="Eisen J.A."/>
            <person name="Ronning C.M."/>
            <person name="Barbazuk W.B."/>
            <person name="Blanchard M."/>
            <person name="Field C."/>
            <person name="Halling C."/>
            <person name="Hinkle G."/>
            <person name="Iartchuk O."/>
            <person name="Kim H.S."/>
            <person name="Mackenzie C."/>
            <person name="Madupu R."/>
            <person name="Miller N."/>
            <person name="Shvartsbeyn A."/>
            <person name="Sullivan S.A."/>
            <person name="Vaudin M."/>
            <person name="Wiegand R."/>
            <person name="Kaplan H.B."/>
        </authorList>
    </citation>
    <scope>NUCLEOTIDE SEQUENCE [LARGE SCALE GENOMIC DNA]</scope>
    <source>
        <strain evidence="3">DK1622</strain>
    </source>
</reference>
<accession>Q1CW86</accession>